<feature type="region of interest" description="Disordered" evidence="1">
    <location>
        <begin position="1"/>
        <end position="22"/>
    </location>
</feature>
<dbReference type="EMBL" id="GBXM01074382">
    <property type="protein sequence ID" value="JAH34195.1"/>
    <property type="molecule type" value="Transcribed_RNA"/>
</dbReference>
<sequence>MCENQMSSAGCKKENEHKEAHF</sequence>
<organism evidence="2">
    <name type="scientific">Anguilla anguilla</name>
    <name type="common">European freshwater eel</name>
    <name type="synonym">Muraena anguilla</name>
    <dbReference type="NCBI Taxonomy" id="7936"/>
    <lineage>
        <taxon>Eukaryota</taxon>
        <taxon>Metazoa</taxon>
        <taxon>Chordata</taxon>
        <taxon>Craniata</taxon>
        <taxon>Vertebrata</taxon>
        <taxon>Euteleostomi</taxon>
        <taxon>Actinopterygii</taxon>
        <taxon>Neopterygii</taxon>
        <taxon>Teleostei</taxon>
        <taxon>Anguilliformes</taxon>
        <taxon>Anguillidae</taxon>
        <taxon>Anguilla</taxon>
    </lineage>
</organism>
<name>A0A0E9S0K5_ANGAN</name>
<dbReference type="AlphaFoldDB" id="A0A0E9S0K5"/>
<accession>A0A0E9S0K5</accession>
<evidence type="ECO:0000313" key="2">
    <source>
        <dbReference type="EMBL" id="JAH34195.1"/>
    </source>
</evidence>
<reference evidence="2" key="1">
    <citation type="submission" date="2014-11" db="EMBL/GenBank/DDBJ databases">
        <authorList>
            <person name="Amaro Gonzalez C."/>
        </authorList>
    </citation>
    <scope>NUCLEOTIDE SEQUENCE</scope>
</reference>
<reference evidence="2" key="2">
    <citation type="journal article" date="2015" name="Fish Shellfish Immunol.">
        <title>Early steps in the European eel (Anguilla anguilla)-Vibrio vulnificus interaction in the gills: Role of the RtxA13 toxin.</title>
        <authorList>
            <person name="Callol A."/>
            <person name="Pajuelo D."/>
            <person name="Ebbesson L."/>
            <person name="Teles M."/>
            <person name="MacKenzie S."/>
            <person name="Amaro C."/>
        </authorList>
    </citation>
    <scope>NUCLEOTIDE SEQUENCE</scope>
</reference>
<evidence type="ECO:0000256" key="1">
    <source>
        <dbReference type="SAM" id="MobiDB-lite"/>
    </source>
</evidence>
<proteinExistence type="predicted"/>
<protein>
    <submittedName>
        <fullName evidence="2">Uncharacterized protein</fullName>
    </submittedName>
</protein>
<feature type="compositionally biased region" description="Basic and acidic residues" evidence="1">
    <location>
        <begin position="11"/>
        <end position="22"/>
    </location>
</feature>